<dbReference type="Proteomes" id="UP000074382">
    <property type="component" value="Unassembled WGS sequence"/>
</dbReference>
<protein>
    <submittedName>
        <fullName evidence="2">Uncharacterized protein</fullName>
    </submittedName>
</protein>
<dbReference type="RefSeq" id="WP_068753791.1">
    <property type="nucleotide sequence ID" value="NZ_KQ950180.1"/>
</dbReference>
<keyword evidence="1" id="KW-1133">Transmembrane helix</keyword>
<feature type="transmembrane region" description="Helical" evidence="1">
    <location>
        <begin position="20"/>
        <end position="40"/>
    </location>
</feature>
<dbReference type="EMBL" id="LGEM01000012">
    <property type="protein sequence ID" value="KUP98302.1"/>
    <property type="molecule type" value="Genomic_DNA"/>
</dbReference>
<dbReference type="AlphaFoldDB" id="A0A147KLW9"/>
<keyword evidence="1" id="KW-0812">Transmembrane</keyword>
<comment type="caution">
    <text evidence="2">The sequence shown here is derived from an EMBL/GenBank/DDBJ whole genome shotgun (WGS) entry which is preliminary data.</text>
</comment>
<keyword evidence="3" id="KW-1185">Reference proteome</keyword>
<keyword evidence="1" id="KW-0472">Membrane</keyword>
<proteinExistence type="predicted"/>
<organism evidence="2 3">
    <name type="scientific">Thermobifida cellulosilytica TB100</name>
    <dbReference type="NCBI Taxonomy" id="665004"/>
    <lineage>
        <taxon>Bacteria</taxon>
        <taxon>Bacillati</taxon>
        <taxon>Actinomycetota</taxon>
        <taxon>Actinomycetes</taxon>
        <taxon>Streptosporangiales</taxon>
        <taxon>Nocardiopsidaceae</taxon>
        <taxon>Thermobifida</taxon>
    </lineage>
</organism>
<evidence type="ECO:0000313" key="3">
    <source>
        <dbReference type="Proteomes" id="UP000074382"/>
    </source>
</evidence>
<reference evidence="3" key="1">
    <citation type="journal article" date="2017" name="Acta Aliment.">
        <title>Plant polysaccharide degrading enzyme system of Thermpbifida cellulosilytica TB100 revealed by de novo genome project data.</title>
        <authorList>
            <person name="Toth A."/>
            <person name="Baka E."/>
            <person name="Luzics S."/>
            <person name="Bata-Vidacs I."/>
            <person name="Nagy I."/>
            <person name="Balint B."/>
            <person name="Herceg R."/>
            <person name="Olasz F."/>
            <person name="Wilk T."/>
            <person name="Nagy T."/>
            <person name="Kriszt B."/>
            <person name="Nagy I."/>
            <person name="Kukolya J."/>
        </authorList>
    </citation>
    <scope>NUCLEOTIDE SEQUENCE [LARGE SCALE GENOMIC DNA]</scope>
    <source>
        <strain evidence="3">TB100</strain>
    </source>
</reference>
<name>A0A147KLW9_THECS</name>
<evidence type="ECO:0000313" key="2">
    <source>
        <dbReference type="EMBL" id="KUP98302.1"/>
    </source>
</evidence>
<accession>A0A147KLW9</accession>
<dbReference type="PATRIC" id="fig|665004.4.peg.1009"/>
<evidence type="ECO:0000256" key="1">
    <source>
        <dbReference type="SAM" id="Phobius"/>
    </source>
</evidence>
<gene>
    <name evidence="2" type="ORF">AC529_02385</name>
</gene>
<sequence length="89" mass="8803">MASVLAQALLSGLDGTAPGLGPLGALAVLAVGAALPWIAVPRCCPRAAETEPHARRGALRQRIGVVVSAAPDVPGKPWPRTPGAAVPAA</sequence>